<name>A0A559J3Q9_9BACL</name>
<dbReference type="GO" id="GO:0005886">
    <property type="term" value="C:plasma membrane"/>
    <property type="evidence" value="ECO:0007669"/>
    <property type="project" value="UniProtKB-SubCell"/>
</dbReference>
<dbReference type="InterPro" id="IPR024989">
    <property type="entry name" value="MFS_assoc_dom"/>
</dbReference>
<dbReference type="Gene3D" id="1.20.1250.20">
    <property type="entry name" value="MFS general substrate transporter like domains"/>
    <property type="match status" value="2"/>
</dbReference>
<feature type="transmembrane region" description="Helical" evidence="8">
    <location>
        <begin position="27"/>
        <end position="49"/>
    </location>
</feature>
<keyword evidence="5 8" id="KW-0812">Transmembrane</keyword>
<organism evidence="10 11">
    <name type="scientific">Paenibacillus agilis</name>
    <dbReference type="NCBI Taxonomy" id="3020863"/>
    <lineage>
        <taxon>Bacteria</taxon>
        <taxon>Bacillati</taxon>
        <taxon>Bacillota</taxon>
        <taxon>Bacilli</taxon>
        <taxon>Bacillales</taxon>
        <taxon>Paenibacillaceae</taxon>
        <taxon>Paenibacillus</taxon>
    </lineage>
</organism>
<evidence type="ECO:0000256" key="8">
    <source>
        <dbReference type="SAM" id="Phobius"/>
    </source>
</evidence>
<feature type="transmembrane region" description="Helical" evidence="8">
    <location>
        <begin position="371"/>
        <end position="390"/>
    </location>
</feature>
<feature type="transmembrane region" description="Helical" evidence="8">
    <location>
        <begin position="152"/>
        <end position="172"/>
    </location>
</feature>
<evidence type="ECO:0000256" key="2">
    <source>
        <dbReference type="ARBA" id="ARBA00022448"/>
    </source>
</evidence>
<feature type="transmembrane region" description="Helical" evidence="8">
    <location>
        <begin position="112"/>
        <end position="131"/>
    </location>
</feature>
<evidence type="ECO:0000256" key="3">
    <source>
        <dbReference type="ARBA" id="ARBA00022475"/>
    </source>
</evidence>
<proteinExistence type="predicted"/>
<keyword evidence="3" id="KW-1003">Cell membrane</keyword>
<sequence length="425" mass="47917">MSTQRAKAAHLHANRAERFRTLQFRYLCIYMFMIYTPAAAIQSFFPLYYRDSGYTDAMYGLQNALLPIVGMIGSFLFGLISDKRSRIKSILMTIMLLLMVVIYFIFHVSSLWLMMGLVLLFQFLWAPVSSLTDSMVMLSAKHLNQTFATIRGFGAAGFAVAAGIIGWILDLLPGQSTMGWIVIGLIGCTWLTLCLIRDPRSPQYVHSEQEKESVKEKKAGQGIAKEDVRIRDLAPYVMTPRFMFFIAAMIVYQMTFSFNDQYFGFLIRELNGTSVHIGLGWMLPAAVEVAIFLYLGRSRHRLRPLPMLAISAVIFSVRSFILAWTDSLVVVMLLQAVQGIAIAFFFIYVAEYMMETIPDKFRASGQAVLQMIMSIGAAVTGSVIGAYLYHHYGLEGLFVTGGWLLIISIGIFLWAERLERNYAAK</sequence>
<protein>
    <submittedName>
        <fullName evidence="10">MFS transporter</fullName>
    </submittedName>
</protein>
<keyword evidence="11" id="KW-1185">Reference proteome</keyword>
<evidence type="ECO:0000256" key="6">
    <source>
        <dbReference type="ARBA" id="ARBA00022989"/>
    </source>
</evidence>
<dbReference type="Pfam" id="PF12832">
    <property type="entry name" value="MFS_1_like"/>
    <property type="match status" value="1"/>
</dbReference>
<feature type="transmembrane region" description="Helical" evidence="8">
    <location>
        <begin position="396"/>
        <end position="415"/>
    </location>
</feature>
<feature type="transmembrane region" description="Helical" evidence="8">
    <location>
        <begin position="61"/>
        <end position="80"/>
    </location>
</feature>
<reference evidence="10 11" key="1">
    <citation type="submission" date="2019-07" db="EMBL/GenBank/DDBJ databases">
        <authorList>
            <person name="Kim J."/>
        </authorList>
    </citation>
    <scope>NUCLEOTIDE SEQUENCE [LARGE SCALE GENOMIC DNA]</scope>
    <source>
        <strain evidence="10 11">N4</strain>
    </source>
</reference>
<dbReference type="OrthoDB" id="1650886at2"/>
<dbReference type="PANTHER" id="PTHR23522">
    <property type="entry name" value="BLL5896 PROTEIN"/>
    <property type="match status" value="1"/>
</dbReference>
<feature type="transmembrane region" description="Helical" evidence="8">
    <location>
        <begin position="330"/>
        <end position="350"/>
    </location>
</feature>
<evidence type="ECO:0000256" key="7">
    <source>
        <dbReference type="ARBA" id="ARBA00023136"/>
    </source>
</evidence>
<feature type="transmembrane region" description="Helical" evidence="8">
    <location>
        <begin position="233"/>
        <end position="255"/>
    </location>
</feature>
<dbReference type="AlphaFoldDB" id="A0A559J3Q9"/>
<comment type="subcellular location">
    <subcellularLocation>
        <location evidence="1">Cell inner membrane</location>
        <topology evidence="1">Multi-pass membrane protein</topology>
    </subcellularLocation>
</comment>
<keyword evidence="6 8" id="KW-1133">Transmembrane helix</keyword>
<dbReference type="Proteomes" id="UP000318102">
    <property type="component" value="Unassembled WGS sequence"/>
</dbReference>
<evidence type="ECO:0000313" key="11">
    <source>
        <dbReference type="Proteomes" id="UP000318102"/>
    </source>
</evidence>
<evidence type="ECO:0000256" key="4">
    <source>
        <dbReference type="ARBA" id="ARBA00022519"/>
    </source>
</evidence>
<feature type="transmembrane region" description="Helical" evidence="8">
    <location>
        <begin position="87"/>
        <end position="106"/>
    </location>
</feature>
<dbReference type="PROSITE" id="PS50850">
    <property type="entry name" value="MFS"/>
    <property type="match status" value="1"/>
</dbReference>
<keyword evidence="2" id="KW-0813">Transport</keyword>
<evidence type="ECO:0000256" key="1">
    <source>
        <dbReference type="ARBA" id="ARBA00004429"/>
    </source>
</evidence>
<dbReference type="EMBL" id="VNJK01000001">
    <property type="protein sequence ID" value="TVX94528.1"/>
    <property type="molecule type" value="Genomic_DNA"/>
</dbReference>
<dbReference type="InterPro" id="IPR036259">
    <property type="entry name" value="MFS_trans_sf"/>
</dbReference>
<feature type="transmembrane region" description="Helical" evidence="8">
    <location>
        <begin position="178"/>
        <end position="196"/>
    </location>
</feature>
<keyword evidence="7 8" id="KW-0472">Membrane</keyword>
<dbReference type="InterPro" id="IPR020846">
    <property type="entry name" value="MFS_dom"/>
</dbReference>
<dbReference type="GO" id="GO:0022857">
    <property type="term" value="F:transmembrane transporter activity"/>
    <property type="evidence" value="ECO:0007669"/>
    <property type="project" value="InterPro"/>
</dbReference>
<comment type="caution">
    <text evidence="10">The sequence shown here is derived from an EMBL/GenBank/DDBJ whole genome shotgun (WGS) entry which is preliminary data.</text>
</comment>
<evidence type="ECO:0000259" key="9">
    <source>
        <dbReference type="PROSITE" id="PS50850"/>
    </source>
</evidence>
<feature type="transmembrane region" description="Helical" evidence="8">
    <location>
        <begin position="307"/>
        <end position="324"/>
    </location>
</feature>
<gene>
    <name evidence="10" type="ORF">FPZ44_01970</name>
</gene>
<dbReference type="SUPFAM" id="SSF103473">
    <property type="entry name" value="MFS general substrate transporter"/>
    <property type="match status" value="2"/>
</dbReference>
<evidence type="ECO:0000256" key="5">
    <source>
        <dbReference type="ARBA" id="ARBA00022692"/>
    </source>
</evidence>
<accession>A0A559J3Q9</accession>
<evidence type="ECO:0000313" key="10">
    <source>
        <dbReference type="EMBL" id="TVX94528.1"/>
    </source>
</evidence>
<dbReference type="PANTHER" id="PTHR23522:SF10">
    <property type="entry name" value="3-PHENYLPROPIONIC ACID TRANSPORTER-RELATED"/>
    <property type="match status" value="1"/>
</dbReference>
<keyword evidence="4" id="KW-0997">Cell inner membrane</keyword>
<feature type="domain" description="Major facilitator superfamily (MFS) profile" evidence="9">
    <location>
        <begin position="233"/>
        <end position="425"/>
    </location>
</feature>
<feature type="transmembrane region" description="Helical" evidence="8">
    <location>
        <begin position="275"/>
        <end position="295"/>
    </location>
</feature>